<dbReference type="AlphaFoldDB" id="A0A158KMN6"/>
<keyword evidence="3" id="KW-1185">Reference proteome</keyword>
<reference evidence="2" key="1">
    <citation type="submission" date="2016-01" db="EMBL/GenBank/DDBJ databases">
        <authorList>
            <person name="Peeters C."/>
        </authorList>
    </citation>
    <scope>NUCLEOTIDE SEQUENCE [LARGE SCALE GENOMIC DNA]</scope>
    <source>
        <strain evidence="2">LMG 22940</strain>
    </source>
</reference>
<evidence type="ECO:0000313" key="3">
    <source>
        <dbReference type="Proteomes" id="UP000054770"/>
    </source>
</evidence>
<evidence type="ECO:0000313" key="2">
    <source>
        <dbReference type="EMBL" id="SAL82382.1"/>
    </source>
</evidence>
<dbReference type="RefSeq" id="WP_087648435.1">
    <property type="nucleotide sequence ID" value="NZ_FCON02000118.1"/>
</dbReference>
<feature type="region of interest" description="Disordered" evidence="1">
    <location>
        <begin position="1"/>
        <end position="22"/>
    </location>
</feature>
<evidence type="ECO:0000256" key="1">
    <source>
        <dbReference type="SAM" id="MobiDB-lite"/>
    </source>
</evidence>
<protein>
    <submittedName>
        <fullName evidence="2">Uncharacterized protein</fullName>
    </submittedName>
</protein>
<dbReference type="EMBL" id="FCON02000118">
    <property type="protein sequence ID" value="SAL82382.1"/>
    <property type="molecule type" value="Genomic_DNA"/>
</dbReference>
<accession>A0A158KMN6</accession>
<comment type="caution">
    <text evidence="2">The sequence shown here is derived from an EMBL/GenBank/DDBJ whole genome shotgun (WGS) entry which is preliminary data.</text>
</comment>
<proteinExistence type="predicted"/>
<sequence length="108" mass="12469">MTQQAPDDFPWDTTPASLSGTQPKLAGRMIDGKFVVGLTSEERYGRWAICEDLAQQLIAVVHKDAAKFPEHSRDETLQRVRRGTQTKDWVSVVEMDWLIRRLRTLLDW</sequence>
<name>A0A158KMN6_9BURK</name>
<dbReference type="OrthoDB" id="8910207at2"/>
<gene>
    <name evidence="2" type="ORF">AWB68_06497</name>
</gene>
<dbReference type="Proteomes" id="UP000054770">
    <property type="component" value="Unassembled WGS sequence"/>
</dbReference>
<organism evidence="2 3">
    <name type="scientific">Caballeronia choica</name>
    <dbReference type="NCBI Taxonomy" id="326476"/>
    <lineage>
        <taxon>Bacteria</taxon>
        <taxon>Pseudomonadati</taxon>
        <taxon>Pseudomonadota</taxon>
        <taxon>Betaproteobacteria</taxon>
        <taxon>Burkholderiales</taxon>
        <taxon>Burkholderiaceae</taxon>
        <taxon>Caballeronia</taxon>
    </lineage>
</organism>